<keyword evidence="11" id="KW-1185">Reference proteome</keyword>
<gene>
    <name evidence="10" type="primary">exbB_2</name>
    <name evidence="10" type="ORF">MFFC18_02070</name>
</gene>
<dbReference type="PANTHER" id="PTHR30625:SF17">
    <property type="entry name" value="TOLQ-RELATED"/>
    <property type="match status" value="1"/>
</dbReference>
<sequence precursor="true">MNHPAIICIFLLFSCLLGSALNGPALARSISQSSEAADSADASIADSALADSIEGNEKAAPPTILKMLFGGNLLGMAIVFLILLLSVISLFVISDNLWRITSSKLIPDKVLSELEARIMHGDITPAMEMCRQKANYSMSTEIILAGLQRFQSSEFGYAEYRSAVEEAGEDVTGRLYRRIEVLNVIGAIAPMLGLTGTVIGMIEAFTTIASLEGMARPQELAGGIGQALITTLLGLLVAIPTMVAYSYFRNRIDSIVAEAGKRIEQVMMPLGRKKPGDTSGRKKSK</sequence>
<evidence type="ECO:0000259" key="9">
    <source>
        <dbReference type="Pfam" id="PF01618"/>
    </source>
</evidence>
<evidence type="ECO:0000313" key="10">
    <source>
        <dbReference type="EMBL" id="QEG20360.1"/>
    </source>
</evidence>
<dbReference type="Proteomes" id="UP000322214">
    <property type="component" value="Chromosome"/>
</dbReference>
<dbReference type="OrthoDB" id="9809716at2"/>
<feature type="transmembrane region" description="Helical" evidence="7">
    <location>
        <begin position="224"/>
        <end position="248"/>
    </location>
</feature>
<dbReference type="InterPro" id="IPR002898">
    <property type="entry name" value="MotA_ExbB_proton_chnl"/>
</dbReference>
<dbReference type="GO" id="GO:0005886">
    <property type="term" value="C:plasma membrane"/>
    <property type="evidence" value="ECO:0007669"/>
    <property type="project" value="UniProtKB-SubCell"/>
</dbReference>
<keyword evidence="6" id="KW-0653">Protein transport</keyword>
<dbReference type="Pfam" id="PF01618">
    <property type="entry name" value="MotA_ExbB"/>
    <property type="match status" value="1"/>
</dbReference>
<dbReference type="RefSeq" id="WP_148618578.1">
    <property type="nucleotide sequence ID" value="NZ_CP042912.1"/>
</dbReference>
<evidence type="ECO:0000256" key="8">
    <source>
        <dbReference type="SAM" id="SignalP"/>
    </source>
</evidence>
<dbReference type="GO" id="GO:0017038">
    <property type="term" value="P:protein import"/>
    <property type="evidence" value="ECO:0007669"/>
    <property type="project" value="TreeGrafter"/>
</dbReference>
<feature type="domain" description="MotA/TolQ/ExbB proton channel" evidence="9">
    <location>
        <begin position="138"/>
        <end position="258"/>
    </location>
</feature>
<feature type="signal peptide" evidence="8">
    <location>
        <begin position="1"/>
        <end position="27"/>
    </location>
</feature>
<keyword evidence="8" id="KW-0732">Signal</keyword>
<dbReference type="PANTHER" id="PTHR30625">
    <property type="entry name" value="PROTEIN TOLQ"/>
    <property type="match status" value="1"/>
</dbReference>
<organism evidence="10 11">
    <name type="scientific">Mariniblastus fucicola</name>
    <dbReference type="NCBI Taxonomy" id="980251"/>
    <lineage>
        <taxon>Bacteria</taxon>
        <taxon>Pseudomonadati</taxon>
        <taxon>Planctomycetota</taxon>
        <taxon>Planctomycetia</taxon>
        <taxon>Pirellulales</taxon>
        <taxon>Pirellulaceae</taxon>
        <taxon>Mariniblastus</taxon>
    </lineage>
</organism>
<evidence type="ECO:0000256" key="1">
    <source>
        <dbReference type="ARBA" id="ARBA00004651"/>
    </source>
</evidence>
<dbReference type="AlphaFoldDB" id="A0A5B9P609"/>
<keyword evidence="5 7" id="KW-0472">Membrane</keyword>
<proteinExistence type="inferred from homology"/>
<keyword evidence="2" id="KW-1003">Cell membrane</keyword>
<reference evidence="10 11" key="1">
    <citation type="submission" date="2019-08" db="EMBL/GenBank/DDBJ databases">
        <title>Deep-cultivation of Planctomycetes and their phenomic and genomic characterization uncovers novel biology.</title>
        <authorList>
            <person name="Wiegand S."/>
            <person name="Jogler M."/>
            <person name="Boedeker C."/>
            <person name="Pinto D."/>
            <person name="Vollmers J."/>
            <person name="Rivas-Marin E."/>
            <person name="Kohn T."/>
            <person name="Peeters S.H."/>
            <person name="Heuer A."/>
            <person name="Rast P."/>
            <person name="Oberbeckmann S."/>
            <person name="Bunk B."/>
            <person name="Jeske O."/>
            <person name="Meyerdierks A."/>
            <person name="Storesund J.E."/>
            <person name="Kallscheuer N."/>
            <person name="Luecker S."/>
            <person name="Lage O.M."/>
            <person name="Pohl T."/>
            <person name="Merkel B.J."/>
            <person name="Hornburger P."/>
            <person name="Mueller R.-W."/>
            <person name="Bruemmer F."/>
            <person name="Labrenz M."/>
            <person name="Spormann A.M."/>
            <person name="Op den Camp H."/>
            <person name="Overmann J."/>
            <person name="Amann R."/>
            <person name="Jetten M.S.M."/>
            <person name="Mascher T."/>
            <person name="Medema M.H."/>
            <person name="Devos D.P."/>
            <person name="Kaster A.-K."/>
            <person name="Ovreas L."/>
            <person name="Rohde M."/>
            <person name="Galperin M.Y."/>
            <person name="Jogler C."/>
        </authorList>
    </citation>
    <scope>NUCLEOTIDE SEQUENCE [LARGE SCALE GENOMIC DNA]</scope>
    <source>
        <strain evidence="10 11">FC18</strain>
    </source>
</reference>
<dbReference type="EMBL" id="CP042912">
    <property type="protein sequence ID" value="QEG20360.1"/>
    <property type="molecule type" value="Genomic_DNA"/>
</dbReference>
<dbReference type="STRING" id="980251.GCA_001642875_04623"/>
<dbReference type="KEGG" id="mff:MFFC18_02070"/>
<evidence type="ECO:0000256" key="2">
    <source>
        <dbReference type="ARBA" id="ARBA00022475"/>
    </source>
</evidence>
<keyword evidence="6" id="KW-0813">Transport</keyword>
<feature type="transmembrane region" description="Helical" evidence="7">
    <location>
        <begin position="181"/>
        <end position="204"/>
    </location>
</feature>
<keyword evidence="3 7" id="KW-0812">Transmembrane</keyword>
<evidence type="ECO:0000256" key="3">
    <source>
        <dbReference type="ARBA" id="ARBA00022692"/>
    </source>
</evidence>
<accession>A0A5B9P609</accession>
<keyword evidence="4 7" id="KW-1133">Transmembrane helix</keyword>
<feature type="transmembrane region" description="Helical" evidence="7">
    <location>
        <begin position="73"/>
        <end position="93"/>
    </location>
</feature>
<evidence type="ECO:0000256" key="7">
    <source>
        <dbReference type="SAM" id="Phobius"/>
    </source>
</evidence>
<name>A0A5B9P609_9BACT</name>
<evidence type="ECO:0000256" key="6">
    <source>
        <dbReference type="RuleBase" id="RU004057"/>
    </source>
</evidence>
<evidence type="ECO:0000256" key="5">
    <source>
        <dbReference type="ARBA" id="ARBA00023136"/>
    </source>
</evidence>
<protein>
    <submittedName>
        <fullName evidence="10">Biopolymer transport protein ExbB</fullName>
    </submittedName>
</protein>
<comment type="similarity">
    <text evidence="6">Belongs to the exbB/tolQ family.</text>
</comment>
<evidence type="ECO:0000256" key="4">
    <source>
        <dbReference type="ARBA" id="ARBA00022989"/>
    </source>
</evidence>
<comment type="subcellular location">
    <subcellularLocation>
        <location evidence="1">Cell membrane</location>
        <topology evidence="1">Multi-pass membrane protein</topology>
    </subcellularLocation>
    <subcellularLocation>
        <location evidence="6">Membrane</location>
        <topology evidence="6">Multi-pass membrane protein</topology>
    </subcellularLocation>
</comment>
<evidence type="ECO:0000313" key="11">
    <source>
        <dbReference type="Proteomes" id="UP000322214"/>
    </source>
</evidence>
<feature type="chain" id="PRO_5022907139" evidence="8">
    <location>
        <begin position="28"/>
        <end position="285"/>
    </location>
</feature>
<dbReference type="InterPro" id="IPR050790">
    <property type="entry name" value="ExbB/TolQ_transport"/>
</dbReference>